<dbReference type="Proteomes" id="UP000286097">
    <property type="component" value="Unassembled WGS sequence"/>
</dbReference>
<dbReference type="EMBL" id="QKXF01000425">
    <property type="protein sequence ID" value="RQM11480.1"/>
    <property type="molecule type" value="Genomic_DNA"/>
</dbReference>
<feature type="compositionally biased region" description="Acidic residues" evidence="2">
    <location>
        <begin position="788"/>
        <end position="805"/>
    </location>
</feature>
<feature type="compositionally biased region" description="Acidic residues" evidence="2">
    <location>
        <begin position="12"/>
        <end position="27"/>
    </location>
</feature>
<keyword evidence="1" id="KW-0175">Coiled coil</keyword>
<feature type="compositionally biased region" description="Basic and acidic residues" evidence="2">
    <location>
        <begin position="28"/>
        <end position="38"/>
    </location>
</feature>
<proteinExistence type="predicted"/>
<evidence type="ECO:0000313" key="3">
    <source>
        <dbReference type="EMBL" id="RQM11480.1"/>
    </source>
</evidence>
<comment type="caution">
    <text evidence="3">The sequence shown here is derived from an EMBL/GenBank/DDBJ whole genome shotgun (WGS) entry which is preliminary data.</text>
</comment>
<sequence length="1139" mass="119201">MTNEKPDIIDLISDDDDDDDDDNDDVDEVSKQDKRQGQEEDNCSRSIDNEQEEERKSLFQSRVFPFVTFVENDFPSVNAVATMRKQAAKKGRTVTEITGETDAANAKSTSDQGIASEPTLVVFGPTEETAAKSTFPPTVESKEIETLLTTMPEIISEDTTFDAVTTNDAMESDTAAGTLMEDKEAEQDELMLKDSLFQSRVFDSIEFRASDFVTAFDGLAVARRSHPPISKTITSTGASLTSAAATVAAKSEDYDANDVVEPVKAKTITSTEASLTSAEAIVAAKSEDYDANDVVEPVKAKTVTSIGASLTSAEAIVATRSEDYDADDVAEPVKATTVTLSTTKSAALSAATITISATKPTVLLPLESAVSKVPPSTHAEVIPATSSTTPAITAPAKSSITPAMTIPAQLPPAAPSASVPYPSPKAPVVSAALPPVQVPAVAFTEISSLPSQTSSSNVQSVTPATSFPLTPPAVKQGPAVNVPSAIKATPTTALTAKTAVLATVTPQSTTVANSKVSCAPATHSGCAHVLIPKKKHPEEVRRSGELQQCQKPSPSEATVSFDADEIRFVKVNPAPRELAPVEQPVLGYCSPEFLEFMRECGDDDGDEEGDPDEGSRSQLNLLDVVDLTNLSESEDSGVGSPLSTQRITGPKGEVQRDALLFNEQARFDGQSIVYTTANVSGKGTWHVPTLDSERKRTHAERIMCELCEEKVISSRLIRCPTCTKYYHKKCARENGNENICWNCELGSMIDDSELDEEHAKHNNEYLAYLKALRSSLEDGEVAEKEIFADDENQEGDQDSAEEDVETASSTAGEDDSHPLPEESSAKAAGKRWKEFIGNATADIDASYVEVTKRIAEELRDDEKRRLYSRGFVSREEFEAQMAEVEEYYIKEEARLQQLEREKALEAKKVAEARKAQAEAEQTIIAEQSDAMSKSFIQSGASAASVLTGQSSPRAPTTVIAPAIIALQNPATAPTSPMAAPTAPVDAPVAASMAALSAPMAAPPAPMAAPTAPVATPTAPVANPTAPTAPLVAPTASVAASIAFVTAPIATPTTPVAAPTAPAAAPTAPAAAPTAPAAAPTAPAAAPTAPAAASAAPAAALTAPTGPAAAPTAPVAAPTAPVAAPTAPVASPAMLSTPTR</sequence>
<name>A0A3R7W526_9STRA</name>
<dbReference type="VEuPathDB" id="FungiDB:DD237_008190"/>
<feature type="region of interest" description="Disordered" evidence="2">
    <location>
        <begin position="1055"/>
        <end position="1139"/>
    </location>
</feature>
<organism evidence="3 4">
    <name type="scientific">Peronospora effusa</name>
    <dbReference type="NCBI Taxonomy" id="542832"/>
    <lineage>
        <taxon>Eukaryota</taxon>
        <taxon>Sar</taxon>
        <taxon>Stramenopiles</taxon>
        <taxon>Oomycota</taxon>
        <taxon>Peronosporomycetes</taxon>
        <taxon>Peronosporales</taxon>
        <taxon>Peronosporaceae</taxon>
        <taxon>Peronospora</taxon>
    </lineage>
</organism>
<feature type="region of interest" description="Disordered" evidence="2">
    <location>
        <begin position="599"/>
        <end position="619"/>
    </location>
</feature>
<feature type="coiled-coil region" evidence="1">
    <location>
        <begin position="874"/>
        <end position="920"/>
    </location>
</feature>
<accession>A0A3R7W526</accession>
<feature type="compositionally biased region" description="Basic and acidic residues" evidence="2">
    <location>
        <begin position="814"/>
        <end position="824"/>
    </location>
</feature>
<reference evidence="3 4" key="1">
    <citation type="submission" date="2018-06" db="EMBL/GenBank/DDBJ databases">
        <title>Comparative genomics of downy mildews reveals potential adaptations to biotrophy.</title>
        <authorList>
            <person name="Fletcher K."/>
            <person name="Klosterman S.J."/>
            <person name="Derevnina L."/>
            <person name="Martin F."/>
            <person name="Koike S."/>
            <person name="Reyes Chin-Wo S."/>
            <person name="Mou B."/>
            <person name="Michelmore R."/>
        </authorList>
    </citation>
    <scope>NUCLEOTIDE SEQUENCE [LARGE SCALE GENOMIC DNA]</scope>
    <source>
        <strain evidence="3 4">R13</strain>
    </source>
</reference>
<evidence type="ECO:0000256" key="1">
    <source>
        <dbReference type="SAM" id="Coils"/>
    </source>
</evidence>
<feature type="region of interest" description="Disordered" evidence="2">
    <location>
        <begin position="788"/>
        <end position="828"/>
    </location>
</feature>
<dbReference type="AlphaFoldDB" id="A0A3R7W526"/>
<protein>
    <submittedName>
        <fullName evidence="3">Uncharacterized protein</fullName>
    </submittedName>
</protein>
<feature type="region of interest" description="Disordered" evidence="2">
    <location>
        <begin position="1"/>
        <end position="56"/>
    </location>
</feature>
<dbReference type="CDD" id="cd15489">
    <property type="entry name" value="PHD_SF"/>
    <property type="match status" value="1"/>
</dbReference>
<feature type="compositionally biased region" description="Acidic residues" evidence="2">
    <location>
        <begin position="601"/>
        <end position="612"/>
    </location>
</feature>
<evidence type="ECO:0000256" key="2">
    <source>
        <dbReference type="SAM" id="MobiDB-lite"/>
    </source>
</evidence>
<feature type="compositionally biased region" description="Low complexity" evidence="2">
    <location>
        <begin position="1055"/>
        <end position="1132"/>
    </location>
</feature>
<gene>
    <name evidence="3" type="ORF">DD237_008190</name>
</gene>
<evidence type="ECO:0000313" key="4">
    <source>
        <dbReference type="Proteomes" id="UP000286097"/>
    </source>
</evidence>